<dbReference type="EMBL" id="CM046392">
    <property type="protein sequence ID" value="KAI8553622.1"/>
    <property type="molecule type" value="Genomic_DNA"/>
</dbReference>
<organism evidence="1 2">
    <name type="scientific">Rhododendron molle</name>
    <name type="common">Chinese azalea</name>
    <name type="synonym">Azalea mollis</name>
    <dbReference type="NCBI Taxonomy" id="49168"/>
    <lineage>
        <taxon>Eukaryota</taxon>
        <taxon>Viridiplantae</taxon>
        <taxon>Streptophyta</taxon>
        <taxon>Embryophyta</taxon>
        <taxon>Tracheophyta</taxon>
        <taxon>Spermatophyta</taxon>
        <taxon>Magnoliopsida</taxon>
        <taxon>eudicotyledons</taxon>
        <taxon>Gunneridae</taxon>
        <taxon>Pentapetalae</taxon>
        <taxon>asterids</taxon>
        <taxon>Ericales</taxon>
        <taxon>Ericaceae</taxon>
        <taxon>Ericoideae</taxon>
        <taxon>Rhodoreae</taxon>
        <taxon>Rhododendron</taxon>
    </lineage>
</organism>
<name>A0ACC0NLI8_RHOML</name>
<comment type="caution">
    <text evidence="1">The sequence shown here is derived from an EMBL/GenBank/DDBJ whole genome shotgun (WGS) entry which is preliminary data.</text>
</comment>
<dbReference type="Proteomes" id="UP001062846">
    <property type="component" value="Chromosome 5"/>
</dbReference>
<sequence>MAEVGSITALQGIDYCCAWASILSLFCLPPKDSKVIVAEELHSFQRPWHALKMTKCLKLASENDECLKLASKNEEFVVA</sequence>
<evidence type="ECO:0000313" key="1">
    <source>
        <dbReference type="EMBL" id="KAI8553622.1"/>
    </source>
</evidence>
<proteinExistence type="predicted"/>
<keyword evidence="2" id="KW-1185">Reference proteome</keyword>
<gene>
    <name evidence="1" type="ORF">RHMOL_Rhmol05G0030300</name>
</gene>
<accession>A0ACC0NLI8</accession>
<protein>
    <submittedName>
        <fullName evidence="1">Uncharacterized protein</fullName>
    </submittedName>
</protein>
<reference evidence="1" key="1">
    <citation type="submission" date="2022-02" db="EMBL/GenBank/DDBJ databases">
        <title>Plant Genome Project.</title>
        <authorList>
            <person name="Zhang R.-G."/>
        </authorList>
    </citation>
    <scope>NUCLEOTIDE SEQUENCE</scope>
    <source>
        <strain evidence="1">AT1</strain>
    </source>
</reference>
<evidence type="ECO:0000313" key="2">
    <source>
        <dbReference type="Proteomes" id="UP001062846"/>
    </source>
</evidence>